<dbReference type="Proteomes" id="UP001447842">
    <property type="component" value="Chromosome"/>
</dbReference>
<sequence>MTIIKELKRRSENPSDNVKIELKLYNLADELEKKARAHLKRITNILPEFDIHDENHSEKVIFNIEQLLGVEKIKELSSYELFFLYLSSYFHDAAMAPSDWEINTLKLTEGTDKFISFEQSIRHDLKTPLKLSSAIALIKEKKELLYPKFEGDVAGWLFSPKQENILIEYLAKLLIEYQNFRNGFADKIKKIKNQKDFDSLNEFIRIDYIRATHHIRIETYIKHLESSISSAFEQPAWGKKLAKDLALICRSHGEDANFINPFDTNAQYYGSESTNLQLVAILLRLGDIIHFSFDRAPFDLRSSRLFKSEYSFQEWAVKNSGVNYTIENGEIIFRAYCETPETYFKLHQYIKWIENEIQNFFIFQRQWEKTYIENLKDKVNIKNITNDTEKFLPQLGLSFSLNQNKIIELLMGVGLYKDKFACLRELYQNSLDACRCALSENMVSSITSKRSIEFSLIQDGDEIYLSCLDNGIGMSKYIIERYLLKIGNSYYKSSDFYRQQAQWGGTFTPTSQFGIGILSCFMIGEKIEITSKMRDNDYVSCTINGPHENFYYKSTTELEKEKIPSTGTWIKVLLNDETKSTLVNSEINKLGLLLFSKPLRFADNFEKYAPYYKNWEHHLYNIVNGFVQIIPDDIEVSVTLSDNQLIPIWSKPMVLDLDNKRLDINDDDLEFIHYLNNYRRIHPFKVKYSETKEYIETYIISVSYKSLEYKTILTLPKNNFSFMELDHLYTIPTIGINGLCIDGILVNNSNLLGLDNDYSNALIYIGVMSFTGETRPQLSVDRTQLVNYPVECELIAKEVAKLFVREVLDITKKHIEVHLIKDDALKLTWEYVFNKINFADIYFINELSLTEYGNIIWEGLTNSIDQEISIREFLSKKEITFKDVDFSNLDILTKKLILTKCISASEIEVDENTMFLKFDELLFTELLPKGRSNSDSDIVIFTDKWKGSIAEYDIVSNLYPFISPSLYSLMNQVELQEFFKSHINKKVKVLHAYSNGITAFFTQNPLLINEKLGLYSEENDIYGKKKSQVYNFEKKRANFWLSEMNERDYENENMDKYVLVVFIAPKELTAEEKIELEKIKYDDPSYYKGVNQGWSLLVTGMKKENIVIIPGKCERKVLVAKLSDSFWQEYDKYTFKFTDGSVMEK</sequence>
<dbReference type="Gene3D" id="3.30.565.10">
    <property type="entry name" value="Histidine kinase-like ATPase, C-terminal domain"/>
    <property type="match status" value="1"/>
</dbReference>
<dbReference type="InterPro" id="IPR020575">
    <property type="entry name" value="Hsp90_N"/>
</dbReference>
<dbReference type="InterPro" id="IPR056471">
    <property type="entry name" value="HD-CE"/>
</dbReference>
<proteinExistence type="inferred from homology"/>
<keyword evidence="7" id="KW-1185">Reference proteome</keyword>
<name>A0ABZ3H749_9BACT</name>
<dbReference type="InterPro" id="IPR001404">
    <property type="entry name" value="Hsp90_fam"/>
</dbReference>
<gene>
    <name evidence="6" type="ORF">WCY31_08840</name>
</gene>
<dbReference type="RefSeq" id="WP_345972096.1">
    <property type="nucleotide sequence ID" value="NZ_CP147920.1"/>
</dbReference>
<protein>
    <recommendedName>
        <fullName evidence="5">HD-CE domain-containing protein</fullName>
    </recommendedName>
</protein>
<keyword evidence="3" id="KW-0067">ATP-binding</keyword>
<organism evidence="6 7">
    <name type="scientific">Sulfurimonas diazotrophicus</name>
    <dbReference type="NCBI Taxonomy" id="3131939"/>
    <lineage>
        <taxon>Bacteria</taxon>
        <taxon>Pseudomonadati</taxon>
        <taxon>Campylobacterota</taxon>
        <taxon>Epsilonproteobacteria</taxon>
        <taxon>Campylobacterales</taxon>
        <taxon>Sulfurimonadaceae</taxon>
        <taxon>Sulfurimonas</taxon>
    </lineage>
</organism>
<evidence type="ECO:0000313" key="6">
    <source>
        <dbReference type="EMBL" id="XAU14357.1"/>
    </source>
</evidence>
<comment type="similarity">
    <text evidence="1">Belongs to the heat shock protein 90 family.</text>
</comment>
<keyword evidence="4" id="KW-0143">Chaperone</keyword>
<feature type="domain" description="HD-CE" evidence="5">
    <location>
        <begin position="46"/>
        <end position="359"/>
    </location>
</feature>
<evidence type="ECO:0000256" key="3">
    <source>
        <dbReference type="ARBA" id="ARBA00022840"/>
    </source>
</evidence>
<dbReference type="PANTHER" id="PTHR11528">
    <property type="entry name" value="HEAT SHOCK PROTEIN 90 FAMILY MEMBER"/>
    <property type="match status" value="1"/>
</dbReference>
<keyword evidence="2" id="KW-0547">Nucleotide-binding</keyword>
<accession>A0ABZ3H749</accession>
<dbReference type="InterPro" id="IPR036890">
    <property type="entry name" value="HATPase_C_sf"/>
</dbReference>
<evidence type="ECO:0000259" key="5">
    <source>
        <dbReference type="Pfam" id="PF24391"/>
    </source>
</evidence>
<dbReference type="EMBL" id="CP147920">
    <property type="protein sequence ID" value="XAU14357.1"/>
    <property type="molecule type" value="Genomic_DNA"/>
</dbReference>
<evidence type="ECO:0000313" key="7">
    <source>
        <dbReference type="Proteomes" id="UP001447842"/>
    </source>
</evidence>
<dbReference type="Pfam" id="PF24391">
    <property type="entry name" value="HD-CE"/>
    <property type="match status" value="1"/>
</dbReference>
<evidence type="ECO:0000256" key="2">
    <source>
        <dbReference type="ARBA" id="ARBA00022741"/>
    </source>
</evidence>
<dbReference type="SUPFAM" id="SSF55874">
    <property type="entry name" value="ATPase domain of HSP90 chaperone/DNA topoisomerase II/histidine kinase"/>
    <property type="match status" value="1"/>
</dbReference>
<evidence type="ECO:0000256" key="1">
    <source>
        <dbReference type="ARBA" id="ARBA00008239"/>
    </source>
</evidence>
<evidence type="ECO:0000256" key="4">
    <source>
        <dbReference type="ARBA" id="ARBA00023186"/>
    </source>
</evidence>
<reference evidence="6 7" key="1">
    <citation type="submission" date="2024-03" db="EMBL/GenBank/DDBJ databases">
        <title>Sulfurimonas sp. HSL3-1.</title>
        <authorList>
            <person name="Wang S."/>
        </authorList>
    </citation>
    <scope>NUCLEOTIDE SEQUENCE [LARGE SCALE GENOMIC DNA]</scope>
    <source>
        <strain evidence="6 7">HSL3-1</strain>
    </source>
</reference>
<dbReference type="PRINTS" id="PR00775">
    <property type="entry name" value="HEATSHOCK90"/>
</dbReference>